<keyword evidence="3" id="KW-0677">Repeat</keyword>
<evidence type="ECO:0000313" key="7">
    <source>
        <dbReference type="EMBL" id="OXA57902.1"/>
    </source>
</evidence>
<evidence type="ECO:0000313" key="8">
    <source>
        <dbReference type="Proteomes" id="UP000198287"/>
    </source>
</evidence>
<dbReference type="GO" id="GO:0008061">
    <property type="term" value="F:chitin binding"/>
    <property type="evidence" value="ECO:0007669"/>
    <property type="project" value="UniProtKB-KW"/>
</dbReference>
<keyword evidence="8" id="KW-1185">Reference proteome</keyword>
<reference evidence="7 8" key="1">
    <citation type="submission" date="2015-12" db="EMBL/GenBank/DDBJ databases">
        <title>The genome of Folsomia candida.</title>
        <authorList>
            <person name="Faddeeva A."/>
            <person name="Derks M.F."/>
            <person name="Anvar Y."/>
            <person name="Smit S."/>
            <person name="Van Straalen N."/>
            <person name="Roelofs D."/>
        </authorList>
    </citation>
    <scope>NUCLEOTIDE SEQUENCE [LARGE SCALE GENOMIC DNA]</scope>
    <source>
        <strain evidence="7 8">VU population</strain>
        <tissue evidence="7">Whole body</tissue>
    </source>
</reference>
<dbReference type="GO" id="GO:0005576">
    <property type="term" value="C:extracellular region"/>
    <property type="evidence" value="ECO:0007669"/>
    <property type="project" value="InterPro"/>
</dbReference>
<organism evidence="7 8">
    <name type="scientific">Folsomia candida</name>
    <name type="common">Springtail</name>
    <dbReference type="NCBI Taxonomy" id="158441"/>
    <lineage>
        <taxon>Eukaryota</taxon>
        <taxon>Metazoa</taxon>
        <taxon>Ecdysozoa</taxon>
        <taxon>Arthropoda</taxon>
        <taxon>Hexapoda</taxon>
        <taxon>Collembola</taxon>
        <taxon>Entomobryomorpha</taxon>
        <taxon>Isotomoidea</taxon>
        <taxon>Isotomidae</taxon>
        <taxon>Proisotominae</taxon>
        <taxon>Folsomia</taxon>
    </lineage>
</organism>
<comment type="caution">
    <text evidence="7">The sequence shown here is derived from an EMBL/GenBank/DDBJ whole genome shotgun (WGS) entry which is preliminary data.</text>
</comment>
<dbReference type="PROSITE" id="PS50940">
    <property type="entry name" value="CHIT_BIND_II"/>
    <property type="match status" value="2"/>
</dbReference>
<evidence type="ECO:0000256" key="5">
    <source>
        <dbReference type="ARBA" id="ARBA00023180"/>
    </source>
</evidence>
<dbReference type="OMA" id="CNYHWAV"/>
<keyword evidence="5" id="KW-0325">Glycoprotein</keyword>
<feature type="domain" description="Chitin-binding type-2" evidence="6">
    <location>
        <begin position="122"/>
        <end position="181"/>
    </location>
</feature>
<feature type="domain" description="Chitin-binding type-2" evidence="6">
    <location>
        <begin position="51"/>
        <end position="111"/>
    </location>
</feature>
<name>A0A226EJT3_FOLCA</name>
<evidence type="ECO:0000256" key="4">
    <source>
        <dbReference type="ARBA" id="ARBA00023157"/>
    </source>
</evidence>
<dbReference type="PANTHER" id="PTHR23301">
    <property type="entry name" value="CHITIN BINDING PERITROPHIN-A"/>
    <property type="match status" value="1"/>
</dbReference>
<dbReference type="Pfam" id="PF01607">
    <property type="entry name" value="CBM_14"/>
    <property type="match status" value="2"/>
</dbReference>
<dbReference type="Proteomes" id="UP000198287">
    <property type="component" value="Unassembled WGS sequence"/>
</dbReference>
<evidence type="ECO:0000256" key="3">
    <source>
        <dbReference type="ARBA" id="ARBA00022737"/>
    </source>
</evidence>
<accession>A0A226EJT3</accession>
<dbReference type="EMBL" id="LNIX01000003">
    <property type="protein sequence ID" value="OXA57902.1"/>
    <property type="molecule type" value="Genomic_DNA"/>
</dbReference>
<protein>
    <submittedName>
        <fullName evidence="7">Peritrophin-1</fullName>
    </submittedName>
</protein>
<dbReference type="SUPFAM" id="SSF57625">
    <property type="entry name" value="Invertebrate chitin-binding proteins"/>
    <property type="match status" value="2"/>
</dbReference>
<sequence>MHLDSKDCTISPSQRNDYSTLRVNLFSSEMRSPHLVFLVGVLFCAVVNGQHPHCPDVYGLATHPHPEFCDKFFKCENGTLTLETCENGLLFDGKSGVHNHCGYNWGVQCGEGRVSDVPAISTPGCLYQFGIYPKAPGCHKTYVKCAFGVPYETHCEAGLAYDEKTHSCNWPDLLLENGCDPEEIIGYRCPDKVEPGTLAYKFWPYPRFALPNDPHRLITCVNGYPRIVNCGDTALVNPATLTCEEQEH</sequence>
<keyword evidence="4" id="KW-1015">Disulfide bond</keyword>
<keyword evidence="2" id="KW-0732">Signal</keyword>
<dbReference type="Gene3D" id="2.170.140.10">
    <property type="entry name" value="Chitin binding domain"/>
    <property type="match status" value="2"/>
</dbReference>
<dbReference type="InterPro" id="IPR002557">
    <property type="entry name" value="Chitin-bd_dom"/>
</dbReference>
<evidence type="ECO:0000256" key="1">
    <source>
        <dbReference type="ARBA" id="ARBA00022669"/>
    </source>
</evidence>
<evidence type="ECO:0000256" key="2">
    <source>
        <dbReference type="ARBA" id="ARBA00022729"/>
    </source>
</evidence>
<dbReference type="InterPro" id="IPR051940">
    <property type="entry name" value="Chitin_bind-dev_reg"/>
</dbReference>
<evidence type="ECO:0000259" key="6">
    <source>
        <dbReference type="PROSITE" id="PS50940"/>
    </source>
</evidence>
<keyword evidence="1" id="KW-0147">Chitin-binding</keyword>
<dbReference type="PANTHER" id="PTHR23301:SF107">
    <property type="entry name" value="LD20793P"/>
    <property type="match status" value="1"/>
</dbReference>
<dbReference type="AlphaFoldDB" id="A0A226EJT3"/>
<dbReference type="InterPro" id="IPR036508">
    <property type="entry name" value="Chitin-bd_dom_sf"/>
</dbReference>
<dbReference type="OrthoDB" id="6358068at2759"/>
<proteinExistence type="predicted"/>
<gene>
    <name evidence="7" type="ORF">Fcan01_06848</name>
</gene>
<dbReference type="SMART" id="SM00494">
    <property type="entry name" value="ChtBD2"/>
    <property type="match status" value="3"/>
</dbReference>